<evidence type="ECO:0000313" key="2">
    <source>
        <dbReference type="EMBL" id="CAI5451862.1"/>
    </source>
</evidence>
<keyword evidence="1" id="KW-0472">Membrane</keyword>
<sequence>MLYLVIFEIVYSITDVVVSPSIYIHESVYMVFINEKDRIVHKTVLRFFLILYCGCFGFSLCVFSIQFYYRYLVILGSKLLKTLNDWRFIFWVLCPLGYGVIWAVVSSCILYQTPEANEFVRNVILRDFDMNIDDIIFYGAYFFPKTSDGLYHLDVRSFVGVTIFWILVISSLTIILFCGIKCYTRMRSVMTQSTKFRNLQNQLFYALLVQTIIPIVLMHIPVSCLFIFPLFELDVGNMADILAVTIALFPAIDPLPTMFIIKNYRITILEFICSCLVQTIEHSNTHLQDVYALN</sequence>
<dbReference type="EMBL" id="CANHGI010000005">
    <property type="protein sequence ID" value="CAI5451862.1"/>
    <property type="molecule type" value="Genomic_DNA"/>
</dbReference>
<dbReference type="PANTHER" id="PTHR22943">
    <property type="entry name" value="7-TRANSMEMBRANE DOMAIN RECEPTOR C.ELEGANS"/>
    <property type="match status" value="1"/>
</dbReference>
<feature type="transmembrane region" description="Helical" evidence="1">
    <location>
        <begin position="163"/>
        <end position="183"/>
    </location>
</feature>
<feature type="transmembrane region" description="Helical" evidence="1">
    <location>
        <begin position="6"/>
        <end position="24"/>
    </location>
</feature>
<evidence type="ECO:0000256" key="1">
    <source>
        <dbReference type="SAM" id="Phobius"/>
    </source>
</evidence>
<dbReference type="GO" id="GO:0005886">
    <property type="term" value="C:plasma membrane"/>
    <property type="evidence" value="ECO:0007669"/>
    <property type="project" value="TreeGrafter"/>
</dbReference>
<feature type="transmembrane region" description="Helical" evidence="1">
    <location>
        <begin position="88"/>
        <end position="111"/>
    </location>
</feature>
<name>A0A9P1IV83_9PELO</name>
<dbReference type="GO" id="GO:0038022">
    <property type="term" value="F:G protein-coupled olfactory receptor activity"/>
    <property type="evidence" value="ECO:0007669"/>
    <property type="project" value="TreeGrafter"/>
</dbReference>
<feature type="transmembrane region" description="Helical" evidence="1">
    <location>
        <begin position="123"/>
        <end position="143"/>
    </location>
</feature>
<dbReference type="InterPro" id="IPR019428">
    <property type="entry name" value="7TM_GPCR_serpentine_rcpt_Str"/>
</dbReference>
<dbReference type="GO" id="GO:0042048">
    <property type="term" value="P:olfactory behavior"/>
    <property type="evidence" value="ECO:0007669"/>
    <property type="project" value="TreeGrafter"/>
</dbReference>
<dbReference type="AlphaFoldDB" id="A0A9P1IV83"/>
<keyword evidence="1" id="KW-0812">Transmembrane</keyword>
<dbReference type="Pfam" id="PF10326">
    <property type="entry name" value="7TM_GPCR_Str"/>
    <property type="match status" value="1"/>
</dbReference>
<dbReference type="OrthoDB" id="5859135at2759"/>
<evidence type="ECO:0000313" key="3">
    <source>
        <dbReference type="Proteomes" id="UP001152747"/>
    </source>
</evidence>
<dbReference type="SUPFAM" id="SSF81321">
    <property type="entry name" value="Family A G protein-coupled receptor-like"/>
    <property type="match status" value="1"/>
</dbReference>
<accession>A0A9P1IV83</accession>
<protein>
    <recommendedName>
        <fullName evidence="4">Seven TM Receptor</fullName>
    </recommendedName>
</protein>
<comment type="caution">
    <text evidence="2">The sequence shown here is derived from an EMBL/GenBank/DDBJ whole genome shotgun (WGS) entry which is preliminary data.</text>
</comment>
<reference evidence="2" key="1">
    <citation type="submission" date="2022-11" db="EMBL/GenBank/DDBJ databases">
        <authorList>
            <person name="Kikuchi T."/>
        </authorList>
    </citation>
    <scope>NUCLEOTIDE SEQUENCE</scope>
    <source>
        <strain evidence="2">PS1010</strain>
    </source>
</reference>
<evidence type="ECO:0008006" key="4">
    <source>
        <dbReference type="Google" id="ProtNLM"/>
    </source>
</evidence>
<organism evidence="2 3">
    <name type="scientific">Caenorhabditis angaria</name>
    <dbReference type="NCBI Taxonomy" id="860376"/>
    <lineage>
        <taxon>Eukaryota</taxon>
        <taxon>Metazoa</taxon>
        <taxon>Ecdysozoa</taxon>
        <taxon>Nematoda</taxon>
        <taxon>Chromadorea</taxon>
        <taxon>Rhabditida</taxon>
        <taxon>Rhabditina</taxon>
        <taxon>Rhabditomorpha</taxon>
        <taxon>Rhabditoidea</taxon>
        <taxon>Rhabditidae</taxon>
        <taxon>Peloderinae</taxon>
        <taxon>Caenorhabditis</taxon>
    </lineage>
</organism>
<feature type="transmembrane region" description="Helical" evidence="1">
    <location>
        <begin position="203"/>
        <end position="229"/>
    </location>
</feature>
<dbReference type="PANTHER" id="PTHR22943:SF248">
    <property type="entry name" value="SEVEN TM RECEPTOR"/>
    <property type="match status" value="1"/>
</dbReference>
<feature type="transmembrane region" description="Helical" evidence="1">
    <location>
        <begin position="241"/>
        <end position="261"/>
    </location>
</feature>
<keyword evidence="3" id="KW-1185">Reference proteome</keyword>
<feature type="transmembrane region" description="Helical" evidence="1">
    <location>
        <begin position="44"/>
        <end position="68"/>
    </location>
</feature>
<gene>
    <name evidence="2" type="ORF">CAMP_LOCUS14499</name>
</gene>
<dbReference type="Proteomes" id="UP001152747">
    <property type="component" value="Unassembled WGS sequence"/>
</dbReference>
<proteinExistence type="predicted"/>
<keyword evidence="1" id="KW-1133">Transmembrane helix</keyword>